<dbReference type="Proteomes" id="UP001319827">
    <property type="component" value="Chromosome"/>
</dbReference>
<organism evidence="1 2">
    <name type="scientific">Desulfuromonas versatilis</name>
    <dbReference type="NCBI Taxonomy" id="2802975"/>
    <lineage>
        <taxon>Bacteria</taxon>
        <taxon>Pseudomonadati</taxon>
        <taxon>Thermodesulfobacteriota</taxon>
        <taxon>Desulfuromonadia</taxon>
        <taxon>Desulfuromonadales</taxon>
        <taxon>Desulfuromonadaceae</taxon>
        <taxon>Desulfuromonas</taxon>
    </lineage>
</organism>
<dbReference type="RefSeq" id="WP_221249254.1">
    <property type="nucleotide sequence ID" value="NZ_AP024355.1"/>
</dbReference>
<accession>A0ABN6E102</accession>
<evidence type="ECO:0000313" key="1">
    <source>
        <dbReference type="EMBL" id="BCR05857.1"/>
    </source>
</evidence>
<name>A0ABN6E102_9BACT</name>
<sequence>MKKLALGLLIVTMVAGCLTSGHTNQSASGSTRPESQEIMEFAGTVVFVPLEGGFYGILDDSGKRFDPHNLPEQMRQDGLRVQVKARPVTGAVGFHMWGTIVEILEIHPK</sequence>
<protein>
    <submittedName>
        <fullName evidence="1">Uncharacterized protein</fullName>
    </submittedName>
</protein>
<keyword evidence="2" id="KW-1185">Reference proteome</keyword>
<evidence type="ECO:0000313" key="2">
    <source>
        <dbReference type="Proteomes" id="UP001319827"/>
    </source>
</evidence>
<dbReference type="EMBL" id="AP024355">
    <property type="protein sequence ID" value="BCR05857.1"/>
    <property type="molecule type" value="Genomic_DNA"/>
</dbReference>
<gene>
    <name evidence="1" type="ORF">DESUT3_29260</name>
</gene>
<proteinExistence type="predicted"/>
<reference evidence="1 2" key="1">
    <citation type="journal article" date="2016" name="C (Basel)">
        <title>Selective Growth of and Electricity Production by Marine Exoelectrogenic Bacteria in Self-Aggregated Hydrogel of Microbially Reduced Graphene Oxide.</title>
        <authorList>
            <person name="Yoshida N."/>
            <person name="Goto Y."/>
            <person name="Miyata Y."/>
        </authorList>
    </citation>
    <scope>NUCLEOTIDE SEQUENCE [LARGE SCALE GENOMIC DNA]</scope>
    <source>
        <strain evidence="1 2">NIT-T3</strain>
    </source>
</reference>
<dbReference type="PROSITE" id="PS51257">
    <property type="entry name" value="PROKAR_LIPOPROTEIN"/>
    <property type="match status" value="1"/>
</dbReference>
<reference evidence="1 2" key="2">
    <citation type="journal article" date="2021" name="Int. J. Syst. Evol. Microbiol.">
        <title>Isolation and Polyphasic Characterization of Desulfuromonas versatilis sp. Nov., an Electrogenic Bacteria Capable of Versatile Metabolism Isolated from a Graphene Oxide-Reducing Enrichment Culture.</title>
        <authorList>
            <person name="Xie L."/>
            <person name="Yoshida N."/>
            <person name="Ishii S."/>
            <person name="Meng L."/>
        </authorList>
    </citation>
    <scope>NUCLEOTIDE SEQUENCE [LARGE SCALE GENOMIC DNA]</scope>
    <source>
        <strain evidence="1 2">NIT-T3</strain>
    </source>
</reference>